<dbReference type="STRING" id="869213.GCA_000517085_01197"/>
<evidence type="ECO:0000259" key="1">
    <source>
        <dbReference type="Pfam" id="PF13443"/>
    </source>
</evidence>
<dbReference type="EMBL" id="BAMD01000008">
    <property type="protein sequence ID" value="GAF02320.1"/>
    <property type="molecule type" value="Genomic_DNA"/>
</dbReference>
<evidence type="ECO:0000313" key="2">
    <source>
        <dbReference type="EMBL" id="GAF02320.1"/>
    </source>
</evidence>
<evidence type="ECO:0000313" key="3">
    <source>
        <dbReference type="Proteomes" id="UP000019402"/>
    </source>
</evidence>
<dbReference type="OrthoDB" id="9805309at2"/>
<accession>W7XVT1</accession>
<dbReference type="Pfam" id="PF13443">
    <property type="entry name" value="HTH_26"/>
    <property type="match status" value="1"/>
</dbReference>
<feature type="domain" description="HTH cro/C1-type" evidence="1">
    <location>
        <begin position="7"/>
        <end position="68"/>
    </location>
</feature>
<dbReference type="InterPro" id="IPR001387">
    <property type="entry name" value="Cro/C1-type_HTH"/>
</dbReference>
<dbReference type="Proteomes" id="UP000019402">
    <property type="component" value="Unassembled WGS sequence"/>
</dbReference>
<dbReference type="eggNOG" id="ENOG50342KZ">
    <property type="taxonomic scope" value="Bacteria"/>
</dbReference>
<reference evidence="2 3" key="1">
    <citation type="journal article" date="2014" name="Genome Announc.">
        <title>Draft Genome Sequence of Cytophaga fermentans JCM 21142T, a Facultative Anaerobe Isolated from Marine Mud.</title>
        <authorList>
            <person name="Starns D."/>
            <person name="Oshima K."/>
            <person name="Suda W."/>
            <person name="Iino T."/>
            <person name="Yuki M."/>
            <person name="Inoue J."/>
            <person name="Kitamura K."/>
            <person name="Iida T."/>
            <person name="Darby A."/>
            <person name="Hattori M."/>
            <person name="Ohkuma M."/>
        </authorList>
    </citation>
    <scope>NUCLEOTIDE SEQUENCE [LARGE SCALE GENOMIC DNA]</scope>
    <source>
        <strain evidence="2 3">JCM 21142</strain>
    </source>
</reference>
<dbReference type="AlphaFoldDB" id="W7XVT1"/>
<dbReference type="RefSeq" id="WP_044212288.1">
    <property type="nucleotide sequence ID" value="NZ_BAMD01000008.1"/>
</dbReference>
<keyword evidence="3" id="KW-1185">Reference proteome</keyword>
<name>W7XVT1_9BACT</name>
<sequence>MLKYNFRRIFRARGIEKPHAYLRKAGFSVNFATKVKNNNIKRLDLKELEKLCLLLRCTPNDFMEWMPDPNTELSEKHPMNDLKKPANEVDFVKTLSEVPLGKLEELNRLLKEHLGK</sequence>
<proteinExistence type="predicted"/>
<gene>
    <name evidence="2" type="ORF">JCM21142_3954</name>
</gene>
<organism evidence="2 3">
    <name type="scientific">Saccharicrinis fermentans DSM 9555 = JCM 21142</name>
    <dbReference type="NCBI Taxonomy" id="869213"/>
    <lineage>
        <taxon>Bacteria</taxon>
        <taxon>Pseudomonadati</taxon>
        <taxon>Bacteroidota</taxon>
        <taxon>Bacteroidia</taxon>
        <taxon>Marinilabiliales</taxon>
        <taxon>Marinilabiliaceae</taxon>
        <taxon>Saccharicrinis</taxon>
    </lineage>
</organism>
<protein>
    <submittedName>
        <fullName evidence="2">Putative transcriptional regulator</fullName>
    </submittedName>
</protein>
<comment type="caution">
    <text evidence="2">The sequence shown here is derived from an EMBL/GenBank/DDBJ whole genome shotgun (WGS) entry which is preliminary data.</text>
</comment>